<protein>
    <submittedName>
        <fullName evidence="2">Uncharacterized protein</fullName>
    </submittedName>
</protein>
<dbReference type="AlphaFoldDB" id="A0AAW0BKM6"/>
<gene>
    <name evidence="2" type="ORF">R3P38DRAFT_1037430</name>
</gene>
<dbReference type="Proteomes" id="UP001362999">
    <property type="component" value="Unassembled WGS sequence"/>
</dbReference>
<dbReference type="EMBL" id="JAWWNJ010000032">
    <property type="protein sequence ID" value="KAK7026296.1"/>
    <property type="molecule type" value="Genomic_DNA"/>
</dbReference>
<keyword evidence="3" id="KW-1185">Reference proteome</keyword>
<proteinExistence type="predicted"/>
<sequence>MELSNERPFNTPPLSPKSQIALSKAVALERSARNTTILAQFQRSLSDAAELFEHLNADYVKEQANGAEIRSCLESQYIRLRESEAAVKAMREDVDREREALYLQRRTQEEDFEARSNDLEQQAKTFMSHLRDELTEELVKREAALEFGRHLFHEKMRKFKQMTEQLVQDAEVKATGLKSHLNVAIAERNELQRDQGVLRAELRKKDEDLDAAKQELLTLQTQHSACSTEKRELTEALASAKIELIQAQKVKTRCLPNSGFTA</sequence>
<keyword evidence="1" id="KW-0175">Coiled coil</keyword>
<feature type="coiled-coil region" evidence="1">
    <location>
        <begin position="202"/>
        <end position="250"/>
    </location>
</feature>
<comment type="caution">
    <text evidence="2">The sequence shown here is derived from an EMBL/GenBank/DDBJ whole genome shotgun (WGS) entry which is preliminary data.</text>
</comment>
<evidence type="ECO:0000256" key="1">
    <source>
        <dbReference type="SAM" id="Coils"/>
    </source>
</evidence>
<name>A0AAW0BKM6_9AGAR</name>
<evidence type="ECO:0000313" key="3">
    <source>
        <dbReference type="Proteomes" id="UP001362999"/>
    </source>
</evidence>
<organism evidence="2 3">
    <name type="scientific">Favolaschia claudopus</name>
    <dbReference type="NCBI Taxonomy" id="2862362"/>
    <lineage>
        <taxon>Eukaryota</taxon>
        <taxon>Fungi</taxon>
        <taxon>Dikarya</taxon>
        <taxon>Basidiomycota</taxon>
        <taxon>Agaricomycotina</taxon>
        <taxon>Agaricomycetes</taxon>
        <taxon>Agaricomycetidae</taxon>
        <taxon>Agaricales</taxon>
        <taxon>Marasmiineae</taxon>
        <taxon>Mycenaceae</taxon>
        <taxon>Favolaschia</taxon>
    </lineage>
</organism>
<reference evidence="2 3" key="1">
    <citation type="journal article" date="2024" name="J Genomics">
        <title>Draft genome sequencing and assembly of Favolaschia claudopus CIRM-BRFM 2984 isolated from oak limbs.</title>
        <authorList>
            <person name="Navarro D."/>
            <person name="Drula E."/>
            <person name="Chaduli D."/>
            <person name="Cazenave R."/>
            <person name="Ahrendt S."/>
            <person name="Wang J."/>
            <person name="Lipzen A."/>
            <person name="Daum C."/>
            <person name="Barry K."/>
            <person name="Grigoriev I.V."/>
            <person name="Favel A."/>
            <person name="Rosso M.N."/>
            <person name="Martin F."/>
        </authorList>
    </citation>
    <scope>NUCLEOTIDE SEQUENCE [LARGE SCALE GENOMIC DNA]</scope>
    <source>
        <strain evidence="2 3">CIRM-BRFM 2984</strain>
    </source>
</reference>
<evidence type="ECO:0000313" key="2">
    <source>
        <dbReference type="EMBL" id="KAK7026296.1"/>
    </source>
</evidence>
<accession>A0AAW0BKM6</accession>